<comment type="subcellular location">
    <subcellularLocation>
        <location evidence="1 7">Cell membrane</location>
        <topology evidence="1 7">Multi-pass membrane protein</topology>
    </subcellularLocation>
</comment>
<dbReference type="GO" id="GO:0005886">
    <property type="term" value="C:plasma membrane"/>
    <property type="evidence" value="ECO:0007669"/>
    <property type="project" value="UniProtKB-SubCell"/>
</dbReference>
<dbReference type="AlphaFoldDB" id="A0A154MRW7"/>
<dbReference type="GO" id="GO:0022857">
    <property type="term" value="F:transmembrane transporter activity"/>
    <property type="evidence" value="ECO:0007669"/>
    <property type="project" value="InterPro"/>
</dbReference>
<name>A0A154MRW7_9PSEU</name>
<evidence type="ECO:0000256" key="7">
    <source>
        <dbReference type="RuleBase" id="RU003942"/>
    </source>
</evidence>
<keyword evidence="3" id="KW-1003">Cell membrane</keyword>
<feature type="transmembrane region" description="Helical" evidence="8">
    <location>
        <begin position="58"/>
        <end position="79"/>
    </location>
</feature>
<dbReference type="EMBL" id="LOBU02000031">
    <property type="protein sequence ID" value="OKA03461.1"/>
    <property type="molecule type" value="Genomic_DNA"/>
</dbReference>
<dbReference type="PANTHER" id="PTHR30561:SF0">
    <property type="entry name" value="GUANIDINIUM EXPORTER"/>
    <property type="match status" value="1"/>
</dbReference>
<keyword evidence="4 7" id="KW-0812">Transmembrane</keyword>
<keyword evidence="6 8" id="KW-0472">Membrane</keyword>
<keyword evidence="5 8" id="KW-1133">Transmembrane helix</keyword>
<keyword evidence="12" id="KW-1185">Reference proteome</keyword>
<proteinExistence type="inferred from homology"/>
<dbReference type="PANTHER" id="PTHR30561">
    <property type="entry name" value="SMR FAMILY PROTON-DEPENDENT DRUG EFFLUX TRANSPORTER SUGE"/>
    <property type="match status" value="1"/>
</dbReference>
<evidence type="ECO:0000256" key="1">
    <source>
        <dbReference type="ARBA" id="ARBA00004651"/>
    </source>
</evidence>
<organism evidence="9 11">
    <name type="scientific">Amycolatopsis regifaucium</name>
    <dbReference type="NCBI Taxonomy" id="546365"/>
    <lineage>
        <taxon>Bacteria</taxon>
        <taxon>Bacillati</taxon>
        <taxon>Actinomycetota</taxon>
        <taxon>Actinomycetes</taxon>
        <taxon>Pseudonocardiales</taxon>
        <taxon>Pseudonocardiaceae</taxon>
        <taxon>Amycolatopsis</taxon>
    </lineage>
</organism>
<protein>
    <submittedName>
        <fullName evidence="10">QacE family quaternary ammonium compound efflux SMR transporter</fullName>
    </submittedName>
</protein>
<dbReference type="InterPro" id="IPR000390">
    <property type="entry name" value="Small_drug/metabolite_transptr"/>
</dbReference>
<evidence type="ECO:0000256" key="8">
    <source>
        <dbReference type="SAM" id="Phobius"/>
    </source>
</evidence>
<dbReference type="InterPro" id="IPR037185">
    <property type="entry name" value="EmrE-like"/>
</dbReference>
<gene>
    <name evidence="10" type="ORF">ATP06_0235735</name>
    <name evidence="9" type="ORF">AVL48_26090</name>
</gene>
<comment type="caution">
    <text evidence="9">The sequence shown here is derived from an EMBL/GenBank/DDBJ whole genome shotgun (WGS) entry which is preliminary data.</text>
</comment>
<reference evidence="10 12" key="2">
    <citation type="submission" date="2016-11" db="EMBL/GenBank/DDBJ databases">
        <title>Genome sequencing of Amycolatopsis regifaucium.</title>
        <authorList>
            <person name="Mayilraj S."/>
            <person name="Kaur N."/>
        </authorList>
    </citation>
    <scope>NUCLEOTIDE SEQUENCE [LARGE SCALE GENOMIC DNA]</scope>
    <source>
        <strain evidence="10 12">GY080</strain>
    </source>
</reference>
<dbReference type="Gene3D" id="1.10.3730.20">
    <property type="match status" value="1"/>
</dbReference>
<evidence type="ECO:0000313" key="11">
    <source>
        <dbReference type="Proteomes" id="UP000076321"/>
    </source>
</evidence>
<evidence type="ECO:0000256" key="3">
    <source>
        <dbReference type="ARBA" id="ARBA00022475"/>
    </source>
</evidence>
<dbReference type="Proteomes" id="UP000076321">
    <property type="component" value="Unassembled WGS sequence"/>
</dbReference>
<evidence type="ECO:0000256" key="4">
    <source>
        <dbReference type="ARBA" id="ARBA00022692"/>
    </source>
</evidence>
<dbReference type="Pfam" id="PF00893">
    <property type="entry name" value="Multi_Drug_Res"/>
    <property type="match status" value="1"/>
</dbReference>
<evidence type="ECO:0000256" key="2">
    <source>
        <dbReference type="ARBA" id="ARBA00022448"/>
    </source>
</evidence>
<comment type="similarity">
    <text evidence="7">Belongs to the drug/metabolite transporter (DMT) superfamily. Small multidrug resistance (SMR) (TC 2.A.7.1) family.</text>
</comment>
<dbReference type="FunFam" id="1.10.3730.20:FF:000001">
    <property type="entry name" value="Quaternary ammonium compound resistance transporter SugE"/>
    <property type="match status" value="1"/>
</dbReference>
<evidence type="ECO:0000313" key="10">
    <source>
        <dbReference type="EMBL" id="OKA03461.1"/>
    </source>
</evidence>
<evidence type="ECO:0000256" key="6">
    <source>
        <dbReference type="ARBA" id="ARBA00023136"/>
    </source>
</evidence>
<keyword evidence="2" id="KW-0813">Transport</keyword>
<dbReference type="InterPro" id="IPR045324">
    <property type="entry name" value="Small_multidrug_res"/>
</dbReference>
<evidence type="ECO:0000313" key="9">
    <source>
        <dbReference type="EMBL" id="KZB86517.1"/>
    </source>
</evidence>
<evidence type="ECO:0000256" key="5">
    <source>
        <dbReference type="ARBA" id="ARBA00022989"/>
    </source>
</evidence>
<dbReference type="Proteomes" id="UP000186883">
    <property type="component" value="Unassembled WGS sequence"/>
</dbReference>
<reference evidence="9 11" key="1">
    <citation type="submission" date="2015-12" db="EMBL/GenBank/DDBJ databases">
        <title>Amycolatopsis regifaucium genome sequencing and assembly.</title>
        <authorList>
            <person name="Mayilraj S."/>
        </authorList>
    </citation>
    <scope>NUCLEOTIDE SEQUENCE [LARGE SCALE GENOMIC DNA]</scope>
    <source>
        <strain evidence="9 11">GY080</strain>
    </source>
</reference>
<dbReference type="SUPFAM" id="SSF103481">
    <property type="entry name" value="Multidrug resistance efflux transporter EmrE"/>
    <property type="match status" value="1"/>
</dbReference>
<sequence length="119" mass="12127">MRAWSALLVAAVFEIVFTLSTGQSKGFTLLVPSLITVVSAACATIFLSVALKNLDVGIGYVVWTGIGSVGTVVFGSVLFGESLTFFKGVCFAAIIGGVIGLKLTSGEPRAAEGVPDSAP</sequence>
<evidence type="ECO:0000313" key="12">
    <source>
        <dbReference type="Proteomes" id="UP000186883"/>
    </source>
</evidence>
<feature type="transmembrane region" description="Helical" evidence="8">
    <location>
        <begin position="85"/>
        <end position="103"/>
    </location>
</feature>
<accession>A0A154MRW7</accession>
<dbReference type="EMBL" id="LQCI01000007">
    <property type="protein sequence ID" value="KZB86517.1"/>
    <property type="molecule type" value="Genomic_DNA"/>
</dbReference>
<feature type="transmembrane region" description="Helical" evidence="8">
    <location>
        <begin position="28"/>
        <end position="51"/>
    </location>
</feature>